<dbReference type="InterPro" id="IPR036179">
    <property type="entry name" value="Ig-like_dom_sf"/>
</dbReference>
<evidence type="ECO:0000256" key="1">
    <source>
        <dbReference type="ARBA" id="ARBA00004479"/>
    </source>
</evidence>
<keyword evidence="9" id="KW-0325">Glycoprotein</keyword>
<evidence type="ECO:0000256" key="8">
    <source>
        <dbReference type="ARBA" id="ARBA00023157"/>
    </source>
</evidence>
<dbReference type="InterPro" id="IPR013106">
    <property type="entry name" value="Ig_V-set"/>
</dbReference>
<dbReference type="Proteomes" id="UP000694547">
    <property type="component" value="Chromosome 1"/>
</dbReference>
<dbReference type="Pfam" id="PF07686">
    <property type="entry name" value="V-set"/>
    <property type="match status" value="1"/>
</dbReference>
<dbReference type="GO" id="GO:0033691">
    <property type="term" value="F:sialic acid binding"/>
    <property type="evidence" value="ECO:0007669"/>
    <property type="project" value="TreeGrafter"/>
</dbReference>
<dbReference type="InterPro" id="IPR003599">
    <property type="entry name" value="Ig_sub"/>
</dbReference>
<dbReference type="Gene3D" id="2.60.40.10">
    <property type="entry name" value="Immunoglobulins"/>
    <property type="match status" value="2"/>
</dbReference>
<dbReference type="GO" id="GO:0005886">
    <property type="term" value="C:plasma membrane"/>
    <property type="evidence" value="ECO:0007669"/>
    <property type="project" value="TreeGrafter"/>
</dbReference>
<reference evidence="13 14" key="1">
    <citation type="submission" date="2018-10" db="EMBL/GenBank/DDBJ databases">
        <title>Improved assembly of the deer mouse Peromyscus maniculatus genome.</title>
        <authorList>
            <person name="Lassance J.-M."/>
            <person name="Hoekstra H.E."/>
        </authorList>
    </citation>
    <scope>NUCLEOTIDE SEQUENCE [LARGE SCALE GENOMIC DNA]</scope>
</reference>
<keyword evidence="2" id="KW-0812">Transmembrane</keyword>
<evidence type="ECO:0000256" key="6">
    <source>
        <dbReference type="ARBA" id="ARBA00022989"/>
    </source>
</evidence>
<evidence type="ECO:0000256" key="7">
    <source>
        <dbReference type="ARBA" id="ARBA00023136"/>
    </source>
</evidence>
<dbReference type="InterPro" id="IPR013783">
    <property type="entry name" value="Ig-like_fold"/>
</dbReference>
<reference evidence="13" key="2">
    <citation type="submission" date="2025-08" db="UniProtKB">
        <authorList>
            <consortium name="Ensembl"/>
        </authorList>
    </citation>
    <scope>IDENTIFICATION</scope>
</reference>
<keyword evidence="8" id="KW-1015">Disulfide bond</keyword>
<sequence length="355" mass="39315">MSPNRSGLSFWTECWWRTNKPVGRKSSGYLDSFPQLWQRRFWAPGDSIILRLCKGDRHKAEVEMVLVQEGLCVLVPCTFTGPRANSAQVYGSWFHTGADTSQDSAVATNDPEQQVLKETRGRFHLVGDMKSNNCSLDIRDAQRGDNGSYFFMGKQQKRLQWSSCKKPVSVHVTALTYNPHILPLETLKPGCPRNLTCSVPWACERGTPPIFSWMSAALTSLGPRTTLSSVLTLTPRPQDHGTNLTCQVAFPGAGVTVERTIQLNVTCDHLPPIRVKAHRKKAARTAVSMSHMHPTAESLSQVSATGTLEPLGHFLVGGEHGGIPLSIYRSERVASPLLMVLIYMWSLSIVRPANH</sequence>
<evidence type="ECO:0000256" key="11">
    <source>
        <dbReference type="ARBA" id="ARBA00038361"/>
    </source>
</evidence>
<keyword evidence="6" id="KW-1133">Transmembrane helix</keyword>
<accession>A0A8C8UH98</accession>
<dbReference type="Ensembl" id="ENSPEMT00000034326.1">
    <property type="protein sequence ID" value="ENSPEMP00000029294.1"/>
    <property type="gene ID" value="ENSPEMG00000024915.1"/>
</dbReference>
<keyword evidence="4" id="KW-0430">Lectin</keyword>
<dbReference type="InterPro" id="IPR051036">
    <property type="entry name" value="SIGLEC"/>
</dbReference>
<evidence type="ECO:0000256" key="9">
    <source>
        <dbReference type="ARBA" id="ARBA00023180"/>
    </source>
</evidence>
<dbReference type="SMART" id="SM00409">
    <property type="entry name" value="IG"/>
    <property type="match status" value="2"/>
</dbReference>
<comment type="similarity">
    <text evidence="11">Belongs to the immunoglobulin superfamily. SIGLEC (sialic acid binding Ig-like lectin) family.</text>
</comment>
<keyword evidence="3" id="KW-0732">Signal</keyword>
<proteinExistence type="inferred from homology"/>
<dbReference type="PROSITE" id="PS50835">
    <property type="entry name" value="IG_LIKE"/>
    <property type="match status" value="2"/>
</dbReference>
<keyword evidence="10" id="KW-0393">Immunoglobulin domain</keyword>
<evidence type="ECO:0000256" key="3">
    <source>
        <dbReference type="ARBA" id="ARBA00022729"/>
    </source>
</evidence>
<dbReference type="PANTHER" id="PTHR12035:SF137">
    <property type="entry name" value="SIALIC ACID BINDING IG-LIKE LECTIN H"/>
    <property type="match status" value="1"/>
</dbReference>
<dbReference type="InterPro" id="IPR013151">
    <property type="entry name" value="Immunoglobulin_dom"/>
</dbReference>
<dbReference type="Pfam" id="PF00047">
    <property type="entry name" value="ig"/>
    <property type="match status" value="1"/>
</dbReference>
<evidence type="ECO:0000259" key="12">
    <source>
        <dbReference type="PROSITE" id="PS50835"/>
    </source>
</evidence>
<evidence type="ECO:0000256" key="5">
    <source>
        <dbReference type="ARBA" id="ARBA00022889"/>
    </source>
</evidence>
<keyword evidence="7" id="KW-0472">Membrane</keyword>
<evidence type="ECO:0000313" key="13">
    <source>
        <dbReference type="Ensembl" id="ENSPEMP00000029294.1"/>
    </source>
</evidence>
<evidence type="ECO:0000313" key="14">
    <source>
        <dbReference type="Proteomes" id="UP000694547"/>
    </source>
</evidence>
<dbReference type="GO" id="GO:0048029">
    <property type="term" value="F:monosaccharide binding"/>
    <property type="evidence" value="ECO:0007669"/>
    <property type="project" value="UniProtKB-ARBA"/>
</dbReference>
<reference evidence="13" key="3">
    <citation type="submission" date="2025-09" db="UniProtKB">
        <authorList>
            <consortium name="Ensembl"/>
        </authorList>
    </citation>
    <scope>IDENTIFICATION</scope>
</reference>
<evidence type="ECO:0000256" key="2">
    <source>
        <dbReference type="ARBA" id="ARBA00022692"/>
    </source>
</evidence>
<feature type="domain" description="Ig-like" evidence="12">
    <location>
        <begin position="179"/>
        <end position="262"/>
    </location>
</feature>
<name>A0A8C8UH98_PERMB</name>
<keyword evidence="5" id="KW-0130">Cell adhesion</keyword>
<dbReference type="FunFam" id="2.60.40.10:FF:000912">
    <property type="entry name" value="Myeloid cell surface antigen CD33"/>
    <property type="match status" value="1"/>
</dbReference>
<dbReference type="PANTHER" id="PTHR12035">
    <property type="entry name" value="SIALIC ACID BINDING IMMUNOGLOBULIN-LIKE LECTIN"/>
    <property type="match status" value="1"/>
</dbReference>
<dbReference type="GO" id="GO:0007155">
    <property type="term" value="P:cell adhesion"/>
    <property type="evidence" value="ECO:0007669"/>
    <property type="project" value="UniProtKB-KW"/>
</dbReference>
<keyword evidence="14" id="KW-1185">Reference proteome</keyword>
<feature type="domain" description="Ig-like" evidence="12">
    <location>
        <begin position="44"/>
        <end position="149"/>
    </location>
</feature>
<dbReference type="AlphaFoldDB" id="A0A8C8UH98"/>
<dbReference type="SUPFAM" id="SSF48726">
    <property type="entry name" value="Immunoglobulin"/>
    <property type="match status" value="2"/>
</dbReference>
<evidence type="ECO:0000256" key="10">
    <source>
        <dbReference type="ARBA" id="ARBA00023319"/>
    </source>
</evidence>
<comment type="subcellular location">
    <subcellularLocation>
        <location evidence="1">Membrane</location>
        <topology evidence="1">Single-pass type I membrane protein</topology>
    </subcellularLocation>
</comment>
<dbReference type="InterPro" id="IPR007110">
    <property type="entry name" value="Ig-like_dom"/>
</dbReference>
<dbReference type="GeneTree" id="ENSGT01150000286907"/>
<protein>
    <recommendedName>
        <fullName evidence="12">Ig-like domain-containing protein</fullName>
    </recommendedName>
</protein>
<evidence type="ECO:0000256" key="4">
    <source>
        <dbReference type="ARBA" id="ARBA00022734"/>
    </source>
</evidence>
<organism evidence="13 14">
    <name type="scientific">Peromyscus maniculatus bairdii</name>
    <name type="common">Prairie deer mouse</name>
    <dbReference type="NCBI Taxonomy" id="230844"/>
    <lineage>
        <taxon>Eukaryota</taxon>
        <taxon>Metazoa</taxon>
        <taxon>Chordata</taxon>
        <taxon>Craniata</taxon>
        <taxon>Vertebrata</taxon>
        <taxon>Euteleostomi</taxon>
        <taxon>Mammalia</taxon>
        <taxon>Eutheria</taxon>
        <taxon>Euarchontoglires</taxon>
        <taxon>Glires</taxon>
        <taxon>Rodentia</taxon>
        <taxon>Myomorpha</taxon>
        <taxon>Muroidea</taxon>
        <taxon>Cricetidae</taxon>
        <taxon>Neotominae</taxon>
        <taxon>Peromyscus</taxon>
    </lineage>
</organism>